<dbReference type="PANTHER" id="PTHR30287">
    <property type="entry name" value="MEMBRANE COMPONENT OF PREDICTED ABC SUPERFAMILY METABOLITE UPTAKE TRANSPORTER"/>
    <property type="match status" value="1"/>
</dbReference>
<dbReference type="Pfam" id="PF02687">
    <property type="entry name" value="FtsX"/>
    <property type="match status" value="2"/>
</dbReference>
<feature type="domain" description="ABC3 transporter permease C-terminal" evidence="8">
    <location>
        <begin position="671"/>
        <end position="783"/>
    </location>
</feature>
<dbReference type="STRING" id="1003195.SCATT_38860"/>
<dbReference type="OrthoDB" id="3654456at2"/>
<evidence type="ECO:0000256" key="7">
    <source>
        <dbReference type="SAM" id="Phobius"/>
    </source>
</evidence>
<evidence type="ECO:0000256" key="2">
    <source>
        <dbReference type="ARBA" id="ARBA00022475"/>
    </source>
</evidence>
<feature type="transmembrane region" description="Helical" evidence="7">
    <location>
        <begin position="294"/>
        <end position="315"/>
    </location>
</feature>
<feature type="transmembrane region" description="Helical" evidence="7">
    <location>
        <begin position="30"/>
        <end position="53"/>
    </location>
</feature>
<feature type="transmembrane region" description="Helical" evidence="7">
    <location>
        <begin position="336"/>
        <end position="355"/>
    </location>
</feature>
<organism evidence="9 10">
    <name type="scientific">Streptantibioticus cattleyicolor (strain ATCC 35852 / DSM 46488 / JCM 4925 / NBRC 14057 / NRRL 8057)</name>
    <name type="common">Streptomyces cattleya</name>
    <dbReference type="NCBI Taxonomy" id="1003195"/>
    <lineage>
        <taxon>Bacteria</taxon>
        <taxon>Bacillati</taxon>
        <taxon>Actinomycetota</taxon>
        <taxon>Actinomycetes</taxon>
        <taxon>Kitasatosporales</taxon>
        <taxon>Streptomycetaceae</taxon>
        <taxon>Streptantibioticus</taxon>
    </lineage>
</organism>
<protein>
    <submittedName>
        <fullName evidence="9">Integral membrane protein</fullName>
    </submittedName>
</protein>
<feature type="domain" description="ABC3 transporter permease C-terminal" evidence="8">
    <location>
        <begin position="203"/>
        <end position="316"/>
    </location>
</feature>
<dbReference type="HOGENOM" id="CLU_021084_0_0_11"/>
<feature type="transmembrane region" description="Helical" evidence="7">
    <location>
        <begin position="367"/>
        <end position="389"/>
    </location>
</feature>
<dbReference type="PANTHER" id="PTHR30287:SF1">
    <property type="entry name" value="INNER MEMBRANE PROTEIN"/>
    <property type="match status" value="1"/>
</dbReference>
<dbReference type="EMBL" id="CP003219">
    <property type="protein sequence ID" value="AEW96257.1"/>
    <property type="molecule type" value="Genomic_DNA"/>
</dbReference>
<evidence type="ECO:0000256" key="5">
    <source>
        <dbReference type="ARBA" id="ARBA00023136"/>
    </source>
</evidence>
<dbReference type="KEGG" id="scy:SCATT_38860"/>
<evidence type="ECO:0000313" key="10">
    <source>
        <dbReference type="Proteomes" id="UP000007842"/>
    </source>
</evidence>
<keyword evidence="3 7" id="KW-0812">Transmembrane</keyword>
<dbReference type="InterPro" id="IPR038766">
    <property type="entry name" value="Membrane_comp_ABC_pdt"/>
</dbReference>
<evidence type="ECO:0000256" key="1">
    <source>
        <dbReference type="ARBA" id="ARBA00004651"/>
    </source>
</evidence>
<comment type="subcellular location">
    <subcellularLocation>
        <location evidence="1">Cell membrane</location>
        <topology evidence="1">Multi-pass membrane protein</topology>
    </subcellularLocation>
</comment>
<feature type="compositionally biased region" description="Basic and acidic residues" evidence="6">
    <location>
        <begin position="628"/>
        <end position="637"/>
    </location>
</feature>
<dbReference type="eggNOG" id="COG0577">
    <property type="taxonomic scope" value="Bacteria"/>
</dbReference>
<accession>G8WSM2</accession>
<dbReference type="eggNOG" id="COG3127">
    <property type="taxonomic scope" value="Bacteria"/>
</dbReference>
<dbReference type="InterPro" id="IPR003838">
    <property type="entry name" value="ABC3_permease_C"/>
</dbReference>
<evidence type="ECO:0000313" key="9">
    <source>
        <dbReference type="EMBL" id="AEW96257.1"/>
    </source>
</evidence>
<reference evidence="10" key="1">
    <citation type="submission" date="2011-12" db="EMBL/GenBank/DDBJ databases">
        <title>Complete genome sequence of Streptomyces cattleya strain DSM 46488.</title>
        <authorList>
            <person name="Ou H.-Y."/>
            <person name="Li P."/>
            <person name="Zhao C."/>
            <person name="O'Hagan D."/>
            <person name="Deng Z."/>
        </authorList>
    </citation>
    <scope>NUCLEOTIDE SEQUENCE [LARGE SCALE GENOMIC DNA]</scope>
    <source>
        <strain evidence="10">ATCC 35852 / DSM 46488 / JCM 4925 / NBRC 14057 / NRRL 8057</strain>
    </source>
</reference>
<gene>
    <name evidence="9" type="ordered locus">SCATT_38860</name>
</gene>
<feature type="transmembrane region" description="Helical" evidence="7">
    <location>
        <begin position="723"/>
        <end position="742"/>
    </location>
</feature>
<accession>F8K2G5</accession>
<dbReference type="RefSeq" id="WP_014144616.1">
    <property type="nucleotide sequence ID" value="NC_016111.1"/>
</dbReference>
<feature type="transmembrane region" description="Helical" evidence="7">
    <location>
        <begin position="252"/>
        <end position="274"/>
    </location>
</feature>
<evidence type="ECO:0000256" key="6">
    <source>
        <dbReference type="SAM" id="MobiDB-lite"/>
    </source>
</evidence>
<proteinExistence type="predicted"/>
<dbReference type="PATRIC" id="fig|1003195.11.peg.5350"/>
<dbReference type="AlphaFoldDB" id="F8K2G5"/>
<feature type="region of interest" description="Disordered" evidence="6">
    <location>
        <begin position="94"/>
        <end position="116"/>
    </location>
</feature>
<keyword evidence="5 7" id="KW-0472">Membrane</keyword>
<evidence type="ECO:0000259" key="8">
    <source>
        <dbReference type="Pfam" id="PF02687"/>
    </source>
</evidence>
<evidence type="ECO:0000256" key="3">
    <source>
        <dbReference type="ARBA" id="ARBA00022692"/>
    </source>
</evidence>
<dbReference type="GO" id="GO:0005886">
    <property type="term" value="C:plasma membrane"/>
    <property type="evidence" value="ECO:0007669"/>
    <property type="project" value="UniProtKB-SubCell"/>
</dbReference>
<keyword evidence="2" id="KW-1003">Cell membrane</keyword>
<sequence length="790" mass="82819">MSASTRWSRDLLLGARLAVSGGKEGWTRTALTGIGVALGVMVLLFAAAAPAMYAARFEREAAVSPPVTQGEDVKASDTTMTVIQANTTFRDTSVHGTLLRPDGSRPPLPPGVDRIPAPGEMVASPELRRMLADPGNALLRQRLPYRVVGTIGDAGLTGPRDVTYYAGYRNTGPFFGGVRRIDHFGQREQQQRQDPVLLVLVVIVLVVLLLPVGVFIATAVRFGGERRDRRLAALRLVGADAAMTRRTAAGEALSGALLGLVLGAGLFLVVREFLTGISLLDLNVFPADIMPGPGLTALVAVGVPAASVGVTLLALRGVAIEPLGLMRQATPRRRRLWWRLVLPVAGLLVLLPMAGQAAVGSSSSVNRYAVAGGAVLVLAGGTTLLPWLVEAVVRRLGGGPVPWQLATRRLQLSSGAAARTVAGITVAVAGAIAVQTLFHAVENRYVTEADHDPARGRIQASVQVRDGVQARQVITAFRTTAGVASLVGTTESAAAVVGARRTADGVPQVPVGVADCGTLRQIARIGACRDGDVFVVTDPRTDHTGEDPATALTALARPGRTLDLNTVGPGEHVTGPPRPWRIPAGTRQVTAVTTADGSREGLFATPGALSPGDLAEPRAMVMMRLDPHDPDAADRVRNTGVRLDPTDPTMVLSATRTDSTYARIEHAMRIGAVATLLVIGASLLVSLVEQLRERRRLLAVLVAFGTRRGTLALSVLWQAAVPMVLGLALAVAAGLGLGALLLRLVRVPVGYDWSVVAQLTAAGAAVVAAVTALSLPPLWRMMRPEGLRTE</sequence>
<dbReference type="KEGG" id="sct:SCAT_3901"/>
<feature type="transmembrane region" description="Helical" evidence="7">
    <location>
        <begin position="666"/>
        <end position="685"/>
    </location>
</feature>
<name>F8K2G5_STREN</name>
<feature type="transmembrane region" description="Helical" evidence="7">
    <location>
        <begin position="754"/>
        <end position="775"/>
    </location>
</feature>
<keyword evidence="4 7" id="KW-1133">Transmembrane helix</keyword>
<feature type="transmembrane region" description="Helical" evidence="7">
    <location>
        <begin position="416"/>
        <end position="438"/>
    </location>
</feature>
<dbReference type="Proteomes" id="UP000007842">
    <property type="component" value="Chromosome"/>
</dbReference>
<feature type="region of interest" description="Disordered" evidence="6">
    <location>
        <begin position="628"/>
        <end position="648"/>
    </location>
</feature>
<feature type="transmembrane region" description="Helical" evidence="7">
    <location>
        <begin position="196"/>
        <end position="220"/>
    </location>
</feature>
<evidence type="ECO:0000256" key="4">
    <source>
        <dbReference type="ARBA" id="ARBA00022989"/>
    </source>
</evidence>
<keyword evidence="10" id="KW-1185">Reference proteome</keyword>